<dbReference type="Gene3D" id="3.40.50.300">
    <property type="entry name" value="P-loop containing nucleotide triphosphate hydrolases"/>
    <property type="match status" value="1"/>
</dbReference>
<reference evidence="2" key="1">
    <citation type="submission" date="2021-04" db="EMBL/GenBank/DDBJ databases">
        <title>Draft genome of Fusarium avenaceum strain F156N33, isolated from an atmospheric sample in Virginia.</title>
        <authorList>
            <person name="Yang S."/>
            <person name="Vinatzer B.A."/>
            <person name="Coleman J."/>
        </authorList>
    </citation>
    <scope>NUCLEOTIDE SEQUENCE</scope>
    <source>
        <strain evidence="2">F156N33</strain>
    </source>
</reference>
<accession>A0A9P7H7T7</accession>
<dbReference type="AlphaFoldDB" id="A0A9P7H7T7"/>
<keyword evidence="3" id="KW-1185">Reference proteome</keyword>
<dbReference type="EMBL" id="JAGPUO010000004">
    <property type="protein sequence ID" value="KAG5663353.1"/>
    <property type="molecule type" value="Genomic_DNA"/>
</dbReference>
<evidence type="ECO:0000259" key="1">
    <source>
        <dbReference type="Pfam" id="PF13087"/>
    </source>
</evidence>
<proteinExistence type="predicted"/>
<evidence type="ECO:0000313" key="3">
    <source>
        <dbReference type="Proteomes" id="UP000782241"/>
    </source>
</evidence>
<protein>
    <recommendedName>
        <fullName evidence="1">DNA2/NAM7 helicase-like C-terminal domain-containing protein</fullName>
    </recommendedName>
</protein>
<dbReference type="InterPro" id="IPR027417">
    <property type="entry name" value="P-loop_NTPase"/>
</dbReference>
<dbReference type="InterPro" id="IPR041679">
    <property type="entry name" value="DNA2/NAM7-like_C"/>
</dbReference>
<sequence length="283" mass="31420">MCYIETKLIALRPKALEQYFELFIDFPLAASNEDEGLGQCHPIDYQSRSPVPCESRRLKVKFPHEIEVSFRAATEEEVSKLLKGKAKMSWVDATLKKDAEVAVEGFALPYTNRQNGPRSSLTEVIRLHRLRAPPTVLLISLSSAMADVMGTLCKKREYEVPKGLRPPPTVNATQGQEADMVVVITATTRGAGAGSTSDERRLNVMLSRHKCALVIFSDIDTVNYKGKGKGKKERVMLPHGEVSFQKARMLKYVHKTLAEAGHVAVVDCKPNKGKRKAEDEGAR</sequence>
<comment type="caution">
    <text evidence="2">The sequence shown here is derived from an EMBL/GenBank/DDBJ whole genome shotgun (WGS) entry which is preliminary data.</text>
</comment>
<feature type="domain" description="DNA2/NAM7 helicase-like C-terminal" evidence="1">
    <location>
        <begin position="169"/>
        <end position="218"/>
    </location>
</feature>
<gene>
    <name evidence="2" type="ORF">KAF25_001289</name>
</gene>
<dbReference type="Pfam" id="PF13087">
    <property type="entry name" value="AAA_12"/>
    <property type="match status" value="1"/>
</dbReference>
<name>A0A9P7H7T7_9HYPO</name>
<organism evidence="2 3">
    <name type="scientific">Fusarium avenaceum</name>
    <dbReference type="NCBI Taxonomy" id="40199"/>
    <lineage>
        <taxon>Eukaryota</taxon>
        <taxon>Fungi</taxon>
        <taxon>Dikarya</taxon>
        <taxon>Ascomycota</taxon>
        <taxon>Pezizomycotina</taxon>
        <taxon>Sordariomycetes</taxon>
        <taxon>Hypocreomycetidae</taxon>
        <taxon>Hypocreales</taxon>
        <taxon>Nectriaceae</taxon>
        <taxon>Fusarium</taxon>
        <taxon>Fusarium tricinctum species complex</taxon>
    </lineage>
</organism>
<dbReference type="Proteomes" id="UP000782241">
    <property type="component" value="Unassembled WGS sequence"/>
</dbReference>
<evidence type="ECO:0000313" key="2">
    <source>
        <dbReference type="EMBL" id="KAG5663353.1"/>
    </source>
</evidence>